<evidence type="ECO:0000313" key="3">
    <source>
        <dbReference type="Proteomes" id="UP000051647"/>
    </source>
</evidence>
<dbReference type="SUPFAM" id="SSF52266">
    <property type="entry name" value="SGNH hydrolase"/>
    <property type="match status" value="1"/>
</dbReference>
<evidence type="ECO:0000259" key="1">
    <source>
        <dbReference type="Pfam" id="PF13472"/>
    </source>
</evidence>
<dbReference type="Proteomes" id="UP000051647">
    <property type="component" value="Unassembled WGS sequence"/>
</dbReference>
<dbReference type="eggNOG" id="COG2755">
    <property type="taxonomic scope" value="Bacteria"/>
</dbReference>
<dbReference type="STRING" id="1423815.FC27_GL000254"/>
<accession>A0A0R1SDR2</accession>
<name>A0A0R1SDR2_9LACO</name>
<evidence type="ECO:0000313" key="2">
    <source>
        <dbReference type="EMBL" id="KRL66809.1"/>
    </source>
</evidence>
<dbReference type="InterPro" id="IPR013830">
    <property type="entry name" value="SGNH_hydro"/>
</dbReference>
<reference evidence="2 3" key="1">
    <citation type="journal article" date="2015" name="Genome Announc.">
        <title>Expanding the biotechnology potential of lactobacilli through comparative genomics of 213 strains and associated genera.</title>
        <authorList>
            <person name="Sun Z."/>
            <person name="Harris H.M."/>
            <person name="McCann A."/>
            <person name="Guo C."/>
            <person name="Argimon S."/>
            <person name="Zhang W."/>
            <person name="Yang X."/>
            <person name="Jeffery I.B."/>
            <person name="Cooney J.C."/>
            <person name="Kagawa T.F."/>
            <person name="Liu W."/>
            <person name="Song Y."/>
            <person name="Salvetti E."/>
            <person name="Wrobel A."/>
            <person name="Rasinkangas P."/>
            <person name="Parkhill J."/>
            <person name="Rea M.C."/>
            <person name="O'Sullivan O."/>
            <person name="Ritari J."/>
            <person name="Douillard F.P."/>
            <person name="Paul Ross R."/>
            <person name="Yang R."/>
            <person name="Briner A.E."/>
            <person name="Felis G.E."/>
            <person name="de Vos W.M."/>
            <person name="Barrangou R."/>
            <person name="Klaenhammer T.R."/>
            <person name="Caufield P.W."/>
            <person name="Cui Y."/>
            <person name="Zhang H."/>
            <person name="O'Toole P.W."/>
        </authorList>
    </citation>
    <scope>NUCLEOTIDE SEQUENCE [LARGE SCALE GENOMIC DNA]</scope>
    <source>
        <strain evidence="2 3">DSM 14857</strain>
    </source>
</reference>
<dbReference type="PANTHER" id="PTHR30383">
    <property type="entry name" value="THIOESTERASE 1/PROTEASE 1/LYSOPHOSPHOLIPASE L1"/>
    <property type="match status" value="1"/>
</dbReference>
<dbReference type="InterPro" id="IPR036514">
    <property type="entry name" value="SGNH_hydro_sf"/>
</dbReference>
<proteinExistence type="predicted"/>
<dbReference type="GO" id="GO:0004622">
    <property type="term" value="F:phosphatidylcholine lysophospholipase activity"/>
    <property type="evidence" value="ECO:0007669"/>
    <property type="project" value="TreeGrafter"/>
</dbReference>
<dbReference type="PANTHER" id="PTHR30383:SF5">
    <property type="entry name" value="SGNH HYDROLASE-TYPE ESTERASE DOMAIN-CONTAINING PROTEIN"/>
    <property type="match status" value="1"/>
</dbReference>
<keyword evidence="3" id="KW-1185">Reference proteome</keyword>
<dbReference type="InterPro" id="IPR051532">
    <property type="entry name" value="Ester_Hydrolysis_Enzymes"/>
</dbReference>
<feature type="domain" description="SGNH hydrolase-type esterase" evidence="1">
    <location>
        <begin position="32"/>
        <end position="211"/>
    </location>
</feature>
<dbReference type="EMBL" id="AZFA01000010">
    <property type="protein sequence ID" value="KRL66809.1"/>
    <property type="molecule type" value="Genomic_DNA"/>
</dbReference>
<organism evidence="2 3">
    <name type="scientific">Companilactobacillus versmoldensis DSM 14857 = KCTC 3814</name>
    <dbReference type="NCBI Taxonomy" id="1423815"/>
    <lineage>
        <taxon>Bacteria</taxon>
        <taxon>Bacillati</taxon>
        <taxon>Bacillota</taxon>
        <taxon>Bacilli</taxon>
        <taxon>Lactobacillales</taxon>
        <taxon>Lactobacillaceae</taxon>
        <taxon>Companilactobacillus</taxon>
    </lineage>
</organism>
<dbReference type="PATRIC" id="fig|1423815.3.peg.258"/>
<dbReference type="AlphaFoldDB" id="A0A0R1SDR2"/>
<sequence length="226" mass="25227">MTKVKPSAEAKTMPTILSELKKSPKKTLKYHALGDSLSVGLFSNDQTTRFTTLFTKDLTKLTGRQVTEANTSMVGKTATNFGISHVQDVINDQPDLVTIEFGTNDAAYGIDETNVNNFVKNLDSIVQQVQSQTKAKIILVTTWSPSNGKYLANDQIYDQKIKAIAKKYHVPVADLSTIWKNNPDVTKNSLGYDKNYAILRDQFHPNQQGHDQIAKLLEKVIQQPEN</sequence>
<protein>
    <submittedName>
        <fullName evidence="2">Lysophospholipase L1-like esterase</fullName>
    </submittedName>
</protein>
<dbReference type="CDD" id="cd00229">
    <property type="entry name" value="SGNH_hydrolase"/>
    <property type="match status" value="1"/>
</dbReference>
<dbReference type="Gene3D" id="3.40.50.1110">
    <property type="entry name" value="SGNH hydrolase"/>
    <property type="match status" value="1"/>
</dbReference>
<dbReference type="Pfam" id="PF13472">
    <property type="entry name" value="Lipase_GDSL_2"/>
    <property type="match status" value="1"/>
</dbReference>
<comment type="caution">
    <text evidence="2">The sequence shown here is derived from an EMBL/GenBank/DDBJ whole genome shotgun (WGS) entry which is preliminary data.</text>
</comment>
<gene>
    <name evidence="2" type="ORF">FC27_GL000254</name>
</gene>